<dbReference type="Gene3D" id="3.20.20.80">
    <property type="entry name" value="Glycosidases"/>
    <property type="match status" value="1"/>
</dbReference>
<dbReference type="AlphaFoldDB" id="A0A507C074"/>
<organism evidence="21 22">
    <name type="scientific">Synchytrium microbalum</name>
    <dbReference type="NCBI Taxonomy" id="1806994"/>
    <lineage>
        <taxon>Eukaryota</taxon>
        <taxon>Fungi</taxon>
        <taxon>Fungi incertae sedis</taxon>
        <taxon>Chytridiomycota</taxon>
        <taxon>Chytridiomycota incertae sedis</taxon>
        <taxon>Chytridiomycetes</taxon>
        <taxon>Synchytriales</taxon>
        <taxon>Synchytriaceae</taxon>
        <taxon>Synchytrium</taxon>
    </lineage>
</organism>
<evidence type="ECO:0000256" key="7">
    <source>
        <dbReference type="ARBA" id="ARBA00012754"/>
    </source>
</evidence>
<dbReference type="InterPro" id="IPR041447">
    <property type="entry name" value="Mannosidase_ig"/>
</dbReference>
<protein>
    <recommendedName>
        <fullName evidence="8">Beta-mannosidase</fullName>
        <ecNumber evidence="7">3.2.1.25</ecNumber>
    </recommendedName>
    <alternativeName>
        <fullName evidence="15">Lysosomal beta A mannosidase</fullName>
    </alternativeName>
    <alternativeName>
        <fullName evidence="16">Mannanase</fullName>
    </alternativeName>
</protein>
<keyword evidence="11" id="KW-1015">Disulfide bond</keyword>
<dbReference type="RefSeq" id="XP_031022483.1">
    <property type="nucleotide sequence ID" value="XM_031171519.1"/>
</dbReference>
<evidence type="ECO:0000256" key="6">
    <source>
        <dbReference type="ARBA" id="ARBA00011245"/>
    </source>
</evidence>
<keyword evidence="14" id="KW-0326">Glycosidase</keyword>
<evidence type="ECO:0000259" key="19">
    <source>
        <dbReference type="Pfam" id="PF17786"/>
    </source>
</evidence>
<comment type="pathway">
    <text evidence="4">Glycan metabolism; N-glycan degradation.</text>
</comment>
<feature type="domain" description="Beta-mannosidase Ig-fold" evidence="18">
    <location>
        <begin position="800"/>
        <end position="874"/>
    </location>
</feature>
<dbReference type="GO" id="GO:0004567">
    <property type="term" value="F:beta-mannosidase activity"/>
    <property type="evidence" value="ECO:0007669"/>
    <property type="project" value="UniProtKB-EC"/>
</dbReference>
<dbReference type="Gene3D" id="2.60.120.260">
    <property type="entry name" value="Galactose-binding domain-like"/>
    <property type="match status" value="1"/>
</dbReference>
<evidence type="ECO:0000259" key="17">
    <source>
        <dbReference type="Pfam" id="PF02836"/>
    </source>
</evidence>
<comment type="subcellular location">
    <subcellularLocation>
        <location evidence="3">Lysosome</location>
    </subcellularLocation>
</comment>
<keyword evidence="12" id="KW-0325">Glycoprotein</keyword>
<evidence type="ECO:0000256" key="11">
    <source>
        <dbReference type="ARBA" id="ARBA00023157"/>
    </source>
</evidence>
<evidence type="ECO:0000313" key="21">
    <source>
        <dbReference type="EMBL" id="TPX30933.1"/>
    </source>
</evidence>
<dbReference type="Gene3D" id="2.60.40.10">
    <property type="entry name" value="Immunoglobulins"/>
    <property type="match status" value="2"/>
</dbReference>
<dbReference type="InterPro" id="IPR017853">
    <property type="entry name" value="GH"/>
</dbReference>
<comment type="subunit">
    <text evidence="6">Monomer.</text>
</comment>
<dbReference type="EC" id="3.2.1.25" evidence="7"/>
<dbReference type="Pfam" id="PF22666">
    <property type="entry name" value="Glyco_hydro_2_N2"/>
    <property type="match status" value="1"/>
</dbReference>
<evidence type="ECO:0000256" key="16">
    <source>
        <dbReference type="ARBA" id="ARBA00033445"/>
    </source>
</evidence>
<dbReference type="SUPFAM" id="SSF51445">
    <property type="entry name" value="(Trans)glycosidases"/>
    <property type="match status" value="1"/>
</dbReference>
<dbReference type="PANTHER" id="PTHR43730:SF1">
    <property type="entry name" value="BETA-MANNOSIDASE"/>
    <property type="match status" value="1"/>
</dbReference>
<comment type="similarity">
    <text evidence="5">Belongs to the glycosyl hydrolase 2 family.</text>
</comment>
<evidence type="ECO:0000256" key="1">
    <source>
        <dbReference type="ARBA" id="ARBA00000829"/>
    </source>
</evidence>
<gene>
    <name evidence="21" type="ORF">SmJEL517_g05593</name>
</gene>
<feature type="domain" description="Glycoside hydrolase family 2 catalytic" evidence="17">
    <location>
        <begin position="386"/>
        <end position="562"/>
    </location>
</feature>
<reference evidence="21 22" key="1">
    <citation type="journal article" date="2019" name="Sci. Rep.">
        <title>Comparative genomics of chytrid fungi reveal insights into the obligate biotrophic and pathogenic lifestyle of Synchytrium endobioticum.</title>
        <authorList>
            <person name="van de Vossenberg B.T.L.H."/>
            <person name="Warris S."/>
            <person name="Nguyen H.D.T."/>
            <person name="van Gent-Pelzer M.P.E."/>
            <person name="Joly D.L."/>
            <person name="van de Geest H.C."/>
            <person name="Bonants P.J.M."/>
            <person name="Smith D.S."/>
            <person name="Levesque C.A."/>
            <person name="van der Lee T.A.J."/>
        </authorList>
    </citation>
    <scope>NUCLEOTIDE SEQUENCE [LARGE SCALE GENOMIC DNA]</scope>
    <source>
        <strain evidence="21 22">JEL517</strain>
    </source>
</reference>
<keyword evidence="9" id="KW-0732">Signal</keyword>
<dbReference type="FunFam" id="2.60.120.260:FF:000060">
    <property type="entry name" value="Probable beta-mannosidase"/>
    <property type="match status" value="1"/>
</dbReference>
<dbReference type="InterPro" id="IPR050887">
    <property type="entry name" value="Beta-mannosidase_GH2"/>
</dbReference>
<evidence type="ECO:0000259" key="18">
    <source>
        <dbReference type="Pfam" id="PF17753"/>
    </source>
</evidence>
<dbReference type="Pfam" id="PF02836">
    <property type="entry name" value="Glyco_hydro_2_C"/>
    <property type="match status" value="1"/>
</dbReference>
<evidence type="ECO:0000256" key="12">
    <source>
        <dbReference type="ARBA" id="ARBA00023180"/>
    </source>
</evidence>
<keyword evidence="22" id="KW-1185">Reference proteome</keyword>
<dbReference type="Pfam" id="PF17786">
    <property type="entry name" value="Mannosidase_ig"/>
    <property type="match status" value="1"/>
</dbReference>
<proteinExistence type="inferred from homology"/>
<feature type="domain" description="Beta-mannosidase-like galactose-binding" evidence="20">
    <location>
        <begin position="18"/>
        <end position="190"/>
    </location>
</feature>
<evidence type="ECO:0000256" key="14">
    <source>
        <dbReference type="ARBA" id="ARBA00023295"/>
    </source>
</evidence>
<dbReference type="Proteomes" id="UP000319731">
    <property type="component" value="Unassembled WGS sequence"/>
</dbReference>
<dbReference type="InterPro" id="IPR006103">
    <property type="entry name" value="Glyco_hydro_2_cat"/>
</dbReference>
<dbReference type="EMBL" id="QEAO01000053">
    <property type="protein sequence ID" value="TPX30933.1"/>
    <property type="molecule type" value="Genomic_DNA"/>
</dbReference>
<dbReference type="InterPro" id="IPR008979">
    <property type="entry name" value="Galactose-bd-like_sf"/>
</dbReference>
<dbReference type="GO" id="GO:0005975">
    <property type="term" value="P:carbohydrate metabolic process"/>
    <property type="evidence" value="ECO:0007669"/>
    <property type="project" value="InterPro"/>
</dbReference>
<dbReference type="InterPro" id="IPR013783">
    <property type="entry name" value="Ig-like_fold"/>
</dbReference>
<comment type="catalytic activity">
    <reaction evidence="1">
        <text>Hydrolysis of terminal, non-reducing beta-D-mannose residues in beta-D-mannosides.</text>
        <dbReference type="EC" id="3.2.1.25"/>
    </reaction>
</comment>
<dbReference type="GeneID" id="42006816"/>
<accession>A0A507C074</accession>
<comment type="caution">
    <text evidence="21">The sequence shown here is derived from an EMBL/GenBank/DDBJ whole genome shotgun (WGS) entry which is preliminary data.</text>
</comment>
<evidence type="ECO:0000256" key="5">
    <source>
        <dbReference type="ARBA" id="ARBA00007401"/>
    </source>
</evidence>
<dbReference type="InterPro" id="IPR054593">
    <property type="entry name" value="Beta-mannosidase-like_N2"/>
</dbReference>
<dbReference type="OrthoDB" id="2866996at2759"/>
<dbReference type="SUPFAM" id="SSF49785">
    <property type="entry name" value="Galactose-binding domain-like"/>
    <property type="match status" value="1"/>
</dbReference>
<comment type="function">
    <text evidence="2">Exoglycosidase that cleaves the single beta-linked mannose residue from the non-reducing end of all N-linked glycoprotein oligosaccharides.</text>
</comment>
<keyword evidence="10" id="KW-0378">Hydrolase</keyword>
<evidence type="ECO:0000256" key="8">
    <source>
        <dbReference type="ARBA" id="ARBA00015707"/>
    </source>
</evidence>
<dbReference type="STRING" id="1806994.A0A507C074"/>
<evidence type="ECO:0000313" key="22">
    <source>
        <dbReference type="Proteomes" id="UP000319731"/>
    </source>
</evidence>
<evidence type="ECO:0000256" key="15">
    <source>
        <dbReference type="ARBA" id="ARBA00032581"/>
    </source>
</evidence>
<evidence type="ECO:0000256" key="3">
    <source>
        <dbReference type="ARBA" id="ARBA00004371"/>
    </source>
</evidence>
<dbReference type="InterPro" id="IPR036156">
    <property type="entry name" value="Beta-gal/glucu_dom_sf"/>
</dbReference>
<dbReference type="GO" id="GO:0006516">
    <property type="term" value="P:glycoprotein catabolic process"/>
    <property type="evidence" value="ECO:0007669"/>
    <property type="project" value="TreeGrafter"/>
</dbReference>
<dbReference type="Pfam" id="PF17753">
    <property type="entry name" value="Ig_mannosidase"/>
    <property type="match status" value="1"/>
</dbReference>
<evidence type="ECO:0000256" key="9">
    <source>
        <dbReference type="ARBA" id="ARBA00022729"/>
    </source>
</evidence>
<dbReference type="SUPFAM" id="SSF49303">
    <property type="entry name" value="beta-Galactosidase/glucuronidase domain"/>
    <property type="match status" value="2"/>
</dbReference>
<name>A0A507C074_9FUNG</name>
<dbReference type="FunFam" id="3.20.20.80:FF:000050">
    <property type="entry name" value="Beta-mannosidase B"/>
    <property type="match status" value="1"/>
</dbReference>
<evidence type="ECO:0000256" key="10">
    <source>
        <dbReference type="ARBA" id="ARBA00022801"/>
    </source>
</evidence>
<feature type="domain" description="Mannosidase Ig/CBM-like" evidence="19">
    <location>
        <begin position="695"/>
        <end position="784"/>
    </location>
</feature>
<sequence length="893" mass="102376">MPAFSNPEQVLKLDDLSWTVSNKDASISVPAKVPGEIHTDLMRANIIGEPYFRDNYVKYRWIALEEWTYKTTFTAGDTLLDADTVLLVCEALDTVAHISLNGEEIGYANNQFRRWTFDVRPALVDGDNELAFRFESAVTYAAEKARESKYYIPDMYAPEQHGERNRNFIRKEQNSFSWDWGPCFAPCGIQKPIYLVPLNNSVWISDICPDVSKNGLLWSVKVKVFLTGHGIENARLYAECASCVSDSQAVYLRQEPGTLEQFELEIHIPDANIDKWWPAGFGKQPLYDLSVIMAVDDGTIDSITYSNPIRIGFRTTRLVQEPIPGQKGQTFFFEVNDVPIFAKGSNFIPADSFESRVTKDKLRMLLQSCVEANHNMIRIWGGGIYQQDEFYDLCDEMGLMVWEEFMFACALYPTDTSFMKNVRYEVEHQVKRLMHHVSIVLWSGNNENEQALITGWFNVVKKNPYLYAIDYDRLYHQLILTVVKELDGTRPYISSSPSNGLVSDDPFTERFQFEADEYELFGDVHYYNYKDDGTDVSKMLRPRFASEYGFQAMPSYSTYKQVTSPPDWNSHSPLMIMRNHHKHGQEEMHLQIRYKFKWPIEPPLDMSVDMFDQFCYLSQVSQAICVKAQTEHYRRLRGSDRMCMGALYWQCNDIWQAATWASIEYGGKWKMLHYYTKKFFAPILLSSFEVKKNGAYEVHLSNDTMSEVSGELSISAHSFKTGMAQELEKLNVSCKSASSDCVASFTSVATISSKSTLDMDDTFLTLSLNQNGLTIATAEYFPTSFEKITLLQPHFRMSAMEIKDGVISFELHSDVIAPYVWLEVLQPEYVGRFDDNGFVMLPGKRRVEYRLWNAEQTVDVGSLEQLVSVRSLVDAQKWEVGCAAGDRGKVSRL</sequence>
<dbReference type="PANTHER" id="PTHR43730">
    <property type="entry name" value="BETA-MANNOSIDASE"/>
    <property type="match status" value="1"/>
</dbReference>
<dbReference type="InterPro" id="IPR041625">
    <property type="entry name" value="Beta-mannosidase_Ig"/>
</dbReference>
<dbReference type="UniPathway" id="UPA00280"/>
<evidence type="ECO:0000256" key="2">
    <source>
        <dbReference type="ARBA" id="ARBA00003150"/>
    </source>
</evidence>
<keyword evidence="13" id="KW-0458">Lysosome</keyword>
<evidence type="ECO:0000256" key="13">
    <source>
        <dbReference type="ARBA" id="ARBA00023228"/>
    </source>
</evidence>
<evidence type="ECO:0000256" key="4">
    <source>
        <dbReference type="ARBA" id="ARBA00004740"/>
    </source>
</evidence>
<evidence type="ECO:0000259" key="20">
    <source>
        <dbReference type="Pfam" id="PF22666"/>
    </source>
</evidence>